<evidence type="ECO:0000313" key="4">
    <source>
        <dbReference type="WBParaSite" id="GPUH_0001229501-mRNA-1"/>
    </source>
</evidence>
<name>A0A183DU90_9BILA</name>
<evidence type="ECO:0000313" key="3">
    <source>
        <dbReference type="Proteomes" id="UP000271098"/>
    </source>
</evidence>
<reference evidence="2 3" key="2">
    <citation type="submission" date="2018-11" db="EMBL/GenBank/DDBJ databases">
        <authorList>
            <consortium name="Pathogen Informatics"/>
        </authorList>
    </citation>
    <scope>NUCLEOTIDE SEQUENCE [LARGE SCALE GENOMIC DNA]</scope>
</reference>
<dbReference type="Proteomes" id="UP000271098">
    <property type="component" value="Unassembled WGS sequence"/>
</dbReference>
<accession>A0A183DU90</accession>
<reference evidence="4" key="1">
    <citation type="submission" date="2016-06" db="UniProtKB">
        <authorList>
            <consortium name="WormBaseParasite"/>
        </authorList>
    </citation>
    <scope>IDENTIFICATION</scope>
</reference>
<gene>
    <name evidence="2" type="ORF">GPUH_LOCUS12281</name>
</gene>
<protein>
    <submittedName>
        <fullName evidence="4">VPS13 domain-containing protein</fullName>
    </submittedName>
</protein>
<feature type="compositionally biased region" description="Low complexity" evidence="1">
    <location>
        <begin position="48"/>
        <end position="72"/>
    </location>
</feature>
<dbReference type="WBParaSite" id="GPUH_0001229501-mRNA-1">
    <property type="protein sequence ID" value="GPUH_0001229501-mRNA-1"/>
    <property type="gene ID" value="GPUH_0001229501"/>
</dbReference>
<feature type="region of interest" description="Disordered" evidence="1">
    <location>
        <begin position="46"/>
        <end position="92"/>
    </location>
</feature>
<dbReference type="AlphaFoldDB" id="A0A183DU90"/>
<evidence type="ECO:0000313" key="2">
    <source>
        <dbReference type="EMBL" id="VDN20196.1"/>
    </source>
</evidence>
<keyword evidence="3" id="KW-1185">Reference proteome</keyword>
<dbReference type="EMBL" id="UYRT01079188">
    <property type="protein sequence ID" value="VDN20196.1"/>
    <property type="molecule type" value="Genomic_DNA"/>
</dbReference>
<organism evidence="4">
    <name type="scientific">Gongylonema pulchrum</name>
    <dbReference type="NCBI Taxonomy" id="637853"/>
    <lineage>
        <taxon>Eukaryota</taxon>
        <taxon>Metazoa</taxon>
        <taxon>Ecdysozoa</taxon>
        <taxon>Nematoda</taxon>
        <taxon>Chromadorea</taxon>
        <taxon>Rhabditida</taxon>
        <taxon>Spirurina</taxon>
        <taxon>Spiruromorpha</taxon>
        <taxon>Spiruroidea</taxon>
        <taxon>Gongylonematidae</taxon>
        <taxon>Gongylonema</taxon>
    </lineage>
</organism>
<evidence type="ECO:0000256" key="1">
    <source>
        <dbReference type="SAM" id="MobiDB-lite"/>
    </source>
</evidence>
<proteinExistence type="predicted"/>
<sequence length="92" mass="9752">MFSELKLILIQELKKSISVHLVPDRAHNDELIPDVYLNVASSGKAEASSQGLSTNDSSGSSAGRSSSRSSSRTKFRPTLGALDEAGVPSTDF</sequence>